<dbReference type="SUPFAM" id="SSF55961">
    <property type="entry name" value="Bet v1-like"/>
    <property type="match status" value="1"/>
</dbReference>
<dbReference type="Gene3D" id="1.10.10.10">
    <property type="entry name" value="Winged helix-like DNA-binding domain superfamily/Winged helix DNA-binding domain"/>
    <property type="match status" value="1"/>
</dbReference>
<dbReference type="InterPro" id="IPR023393">
    <property type="entry name" value="START-like_dom_sf"/>
</dbReference>
<comment type="similarity">
    <text evidence="1">Belongs to the AHA1 family.</text>
</comment>
<dbReference type="PANTHER" id="PTHR38600:SF1">
    <property type="entry name" value="TRANSCRIPTIONAL REGULATORY PROTEIN"/>
    <property type="match status" value="1"/>
</dbReference>
<dbReference type="InterPro" id="IPR001845">
    <property type="entry name" value="HTH_ArsR_DNA-bd_dom"/>
</dbReference>
<dbReference type="Pfam" id="PF08327">
    <property type="entry name" value="AHSA1"/>
    <property type="match status" value="1"/>
</dbReference>
<evidence type="ECO:0000313" key="3">
    <source>
        <dbReference type="EMBL" id="GAA2472919.1"/>
    </source>
</evidence>
<dbReference type="PANTHER" id="PTHR38600">
    <property type="entry name" value="TRANSCRIPTIONAL REGULATORY PROTEIN"/>
    <property type="match status" value="1"/>
</dbReference>
<dbReference type="Gene3D" id="3.30.530.20">
    <property type="match status" value="1"/>
</dbReference>
<sequence length="256" mass="29325">MDKVFKALADETRRRLLDRLHEQNGQTLGELCERIAMTRQSVTQHLGVLEDANLVGTVRRGREKLHYLNPVPLHEIQERWIDKFERPRLSALSDVKRRAEEATMSDKPSYVYVTYIRSTPEKVWEALTDADLTAAYWGHRNESDWRQGSRWEHVRTDGSGIADVVGTVVESEPPTRLVTTWADPRHEGQEDKHSRVTFDITPHEDIVRLTVTHEDLWDEGALSDVSRGWPAVLSNLKSLLETGSPLPQQPWSVPGH</sequence>
<evidence type="ECO:0000259" key="2">
    <source>
        <dbReference type="PROSITE" id="PS50987"/>
    </source>
</evidence>
<dbReference type="Proteomes" id="UP001501777">
    <property type="component" value="Unassembled WGS sequence"/>
</dbReference>
<name>A0ABN3KYY1_STRLO</name>
<dbReference type="EMBL" id="BAAASG010000002">
    <property type="protein sequence ID" value="GAA2472919.1"/>
    <property type="molecule type" value="Genomic_DNA"/>
</dbReference>
<evidence type="ECO:0000256" key="1">
    <source>
        <dbReference type="ARBA" id="ARBA00006817"/>
    </source>
</evidence>
<reference evidence="3 4" key="1">
    <citation type="journal article" date="2019" name="Int. J. Syst. Evol. Microbiol.">
        <title>The Global Catalogue of Microorganisms (GCM) 10K type strain sequencing project: providing services to taxonomists for standard genome sequencing and annotation.</title>
        <authorList>
            <consortium name="The Broad Institute Genomics Platform"/>
            <consortium name="The Broad Institute Genome Sequencing Center for Infectious Disease"/>
            <person name="Wu L."/>
            <person name="Ma J."/>
        </authorList>
    </citation>
    <scope>NUCLEOTIDE SEQUENCE [LARGE SCALE GENOMIC DNA]</scope>
    <source>
        <strain evidence="3 4">JCM 4395</strain>
    </source>
</reference>
<feature type="domain" description="HTH arsR-type" evidence="2">
    <location>
        <begin position="1"/>
        <end position="88"/>
    </location>
</feature>
<accession>A0ABN3KYY1</accession>
<dbReference type="PRINTS" id="PR00778">
    <property type="entry name" value="HTHARSR"/>
</dbReference>
<dbReference type="SUPFAM" id="SSF46785">
    <property type="entry name" value="Winged helix' DNA-binding domain"/>
    <property type="match status" value="1"/>
</dbReference>
<protein>
    <submittedName>
        <fullName evidence="3">SRPBCC domain-containing protein</fullName>
    </submittedName>
</protein>
<dbReference type="NCBIfam" id="NF033788">
    <property type="entry name" value="HTH_metalloreg"/>
    <property type="match status" value="1"/>
</dbReference>
<dbReference type="CDD" id="cd00090">
    <property type="entry name" value="HTH_ARSR"/>
    <property type="match status" value="1"/>
</dbReference>
<organism evidence="3 4">
    <name type="scientific">Streptomyces longisporus</name>
    <dbReference type="NCBI Taxonomy" id="1948"/>
    <lineage>
        <taxon>Bacteria</taxon>
        <taxon>Bacillati</taxon>
        <taxon>Actinomycetota</taxon>
        <taxon>Actinomycetes</taxon>
        <taxon>Kitasatosporales</taxon>
        <taxon>Streptomycetaceae</taxon>
        <taxon>Streptomyces</taxon>
    </lineage>
</organism>
<dbReference type="CDD" id="cd08893">
    <property type="entry name" value="SRPBCC_CalC_Aha1-like_GntR-HTH"/>
    <property type="match status" value="1"/>
</dbReference>
<keyword evidence="4" id="KW-1185">Reference proteome</keyword>
<comment type="caution">
    <text evidence="3">The sequence shown here is derived from an EMBL/GenBank/DDBJ whole genome shotgun (WGS) entry which is preliminary data.</text>
</comment>
<dbReference type="InterPro" id="IPR011991">
    <property type="entry name" value="ArsR-like_HTH"/>
</dbReference>
<dbReference type="InterPro" id="IPR013538">
    <property type="entry name" value="ASHA1/2-like_C"/>
</dbReference>
<gene>
    <name evidence="3" type="ORF">GCM10010276_04490</name>
</gene>
<proteinExistence type="inferred from homology"/>
<dbReference type="InterPro" id="IPR036388">
    <property type="entry name" value="WH-like_DNA-bd_sf"/>
</dbReference>
<evidence type="ECO:0000313" key="4">
    <source>
        <dbReference type="Proteomes" id="UP001501777"/>
    </source>
</evidence>
<dbReference type="SMART" id="SM00418">
    <property type="entry name" value="HTH_ARSR"/>
    <property type="match status" value="1"/>
</dbReference>
<dbReference type="Pfam" id="PF12840">
    <property type="entry name" value="HTH_20"/>
    <property type="match status" value="1"/>
</dbReference>
<dbReference type="InterPro" id="IPR036390">
    <property type="entry name" value="WH_DNA-bd_sf"/>
</dbReference>
<dbReference type="PROSITE" id="PS50987">
    <property type="entry name" value="HTH_ARSR_2"/>
    <property type="match status" value="1"/>
</dbReference>
<dbReference type="RefSeq" id="WP_344398271.1">
    <property type="nucleotide sequence ID" value="NZ_BAAASG010000002.1"/>
</dbReference>